<sequence>MLETTRPAPCTELVYSPKQLDRVIFKNEDMDEDAVVRKVPSVADVQYAVFVDRDGKRWKRTARTLRPWNEDPRKAGSPIIWVGQLNDEPQVQEAAACDGKG</sequence>
<comment type="caution">
    <text evidence="1">The sequence shown here is derived from an EMBL/GenBank/DDBJ whole genome shotgun (WGS) entry which is preliminary data.</text>
</comment>
<protein>
    <submittedName>
        <fullName evidence="1">Uncharacterized protein</fullName>
    </submittedName>
</protein>
<gene>
    <name evidence="1" type="ORF">ABZV61_40205</name>
</gene>
<keyword evidence="2" id="KW-1185">Reference proteome</keyword>
<dbReference type="RefSeq" id="WP_356713206.1">
    <property type="nucleotide sequence ID" value="NZ_JBEXIP010000071.1"/>
</dbReference>
<evidence type="ECO:0000313" key="2">
    <source>
        <dbReference type="Proteomes" id="UP001550044"/>
    </source>
</evidence>
<organism evidence="1 2">
    <name type="scientific">Streptomyces sp. 900116325</name>
    <dbReference type="NCBI Taxonomy" id="3154295"/>
    <lineage>
        <taxon>Bacteria</taxon>
        <taxon>Bacillati</taxon>
        <taxon>Actinomycetota</taxon>
        <taxon>Actinomycetes</taxon>
        <taxon>Kitasatosporales</taxon>
        <taxon>Streptomycetaceae</taxon>
        <taxon>Streptomyces</taxon>
    </lineage>
</organism>
<evidence type="ECO:0000313" key="1">
    <source>
        <dbReference type="EMBL" id="MET8438797.1"/>
    </source>
</evidence>
<dbReference type="EMBL" id="JBEXIP010000071">
    <property type="protein sequence ID" value="MET8438797.1"/>
    <property type="molecule type" value="Genomic_DNA"/>
</dbReference>
<proteinExistence type="predicted"/>
<dbReference type="Proteomes" id="UP001550044">
    <property type="component" value="Unassembled WGS sequence"/>
</dbReference>
<name>A0ABV2ULR6_9ACTN</name>
<accession>A0ABV2ULR6</accession>
<reference evidence="1 2" key="1">
    <citation type="submission" date="2024-06" db="EMBL/GenBank/DDBJ databases">
        <title>The Natural Products Discovery Center: Release of the First 8490 Sequenced Strains for Exploring Actinobacteria Biosynthetic Diversity.</title>
        <authorList>
            <person name="Kalkreuter E."/>
            <person name="Kautsar S.A."/>
            <person name="Yang D."/>
            <person name="Bader C.D."/>
            <person name="Teijaro C.N."/>
            <person name="Fluegel L."/>
            <person name="Davis C.M."/>
            <person name="Simpson J.R."/>
            <person name="Lauterbach L."/>
            <person name="Steele A.D."/>
            <person name="Gui C."/>
            <person name="Meng S."/>
            <person name="Li G."/>
            <person name="Viehrig K."/>
            <person name="Ye F."/>
            <person name="Su P."/>
            <person name="Kiefer A.F."/>
            <person name="Nichols A."/>
            <person name="Cepeda A.J."/>
            <person name="Yan W."/>
            <person name="Fan B."/>
            <person name="Jiang Y."/>
            <person name="Adhikari A."/>
            <person name="Zheng C.-J."/>
            <person name="Schuster L."/>
            <person name="Cowan T.M."/>
            <person name="Smanski M.J."/>
            <person name="Chevrette M.G."/>
            <person name="De Carvalho L.P.S."/>
            <person name="Shen B."/>
        </authorList>
    </citation>
    <scope>NUCLEOTIDE SEQUENCE [LARGE SCALE GENOMIC DNA]</scope>
    <source>
        <strain evidence="1 2">NPDC005137</strain>
    </source>
</reference>